<feature type="domain" description="C2H2-type" evidence="8">
    <location>
        <begin position="107"/>
        <end position="129"/>
    </location>
</feature>
<keyword evidence="2" id="KW-0677">Repeat</keyword>
<evidence type="ECO:0000259" key="7">
    <source>
        <dbReference type="PROSITE" id="PS50089"/>
    </source>
</evidence>
<dbReference type="PANTHER" id="PTHR24409">
    <property type="entry name" value="ZINC FINGER PROTEIN 142"/>
    <property type="match status" value="1"/>
</dbReference>
<dbReference type="GO" id="GO:0005634">
    <property type="term" value="C:nucleus"/>
    <property type="evidence" value="ECO:0007669"/>
    <property type="project" value="TreeGrafter"/>
</dbReference>
<keyword evidence="10" id="KW-1185">Reference proteome</keyword>
<evidence type="ECO:0000256" key="3">
    <source>
        <dbReference type="ARBA" id="ARBA00022771"/>
    </source>
</evidence>
<dbReference type="PROSITE" id="PS50157">
    <property type="entry name" value="ZINC_FINGER_C2H2_2"/>
    <property type="match status" value="3"/>
</dbReference>
<dbReference type="InterPro" id="IPR001841">
    <property type="entry name" value="Znf_RING"/>
</dbReference>
<evidence type="ECO:0000256" key="1">
    <source>
        <dbReference type="ARBA" id="ARBA00022723"/>
    </source>
</evidence>
<feature type="compositionally biased region" description="Polar residues" evidence="6">
    <location>
        <begin position="417"/>
        <end position="439"/>
    </location>
</feature>
<dbReference type="Gene3D" id="3.30.40.10">
    <property type="entry name" value="Zinc/RING finger domain, C3HC4 (zinc finger)"/>
    <property type="match status" value="1"/>
</dbReference>
<feature type="region of interest" description="Disordered" evidence="6">
    <location>
        <begin position="415"/>
        <end position="474"/>
    </location>
</feature>
<dbReference type="GO" id="GO:0000977">
    <property type="term" value="F:RNA polymerase II transcription regulatory region sequence-specific DNA binding"/>
    <property type="evidence" value="ECO:0007669"/>
    <property type="project" value="TreeGrafter"/>
</dbReference>
<evidence type="ECO:0000259" key="8">
    <source>
        <dbReference type="PROSITE" id="PS50157"/>
    </source>
</evidence>
<dbReference type="SUPFAM" id="SSF57850">
    <property type="entry name" value="RING/U-box"/>
    <property type="match status" value="1"/>
</dbReference>
<dbReference type="Proteomes" id="UP000308197">
    <property type="component" value="Unassembled WGS sequence"/>
</dbReference>
<dbReference type="STRING" id="1314778.A0A5C3PAI2"/>
<evidence type="ECO:0000313" key="9">
    <source>
        <dbReference type="EMBL" id="TFK85220.1"/>
    </source>
</evidence>
<sequence>MPVCSTCAKSLKSEAALIQHCKDKTHPYVAPGVKQAPAPSSGHISTSSTVTVFKCTLCSVKFNDKGSYDSHNTSQHQSKAFKCAPCGLGFSSAQALGLHYRHFPIHPKCPQCDSAFVDQAHLKLHEEVHPKCAHCGASFLSRTRLDEHVAAAHLPTVKCVPCGREFKTAAERKQHYQASSNHPTCFVCKEGFADDTEIDEHLSKAHLDSRCKTCNRQLRSVDDLQGHYLASSAHPHCALCEIGFADDDTCDKHIETNHPRPPRRMPSPPPRVPSPPPRMPSPPPRMPSPPPRMPSPVASLVSHTQTIEPSSLVPHFTQSTQSSPLVQRPTLNGIVTTAPLAVAADRSELNDDDTYQTVEASSHVQRAVSEPTVLTASSIGYGSVLDEAATAWRSPTLSEQSIVCAHVRGMARHPESESTLSLQSAHSSVSYSSPRNGSSLADLPTSPRPTTTTADARVHDTGYGRGEGLISQSVSPRIQSPILSTRSFSSISERLARNIAPALRPSLSRQPTPRLPSPVLSPRPVSQLGAAQPPKSASRSTSSRKHSVTSVSSGPSSDTEETVPTAAETPKPKAASLLQASAAPTKKTEVTWHCRACDMEPVAPTATACGHIFCTTCIVQELVKHGCCPVCKKMILLRLHVELA</sequence>
<dbReference type="InParanoid" id="A0A5C3PAI2"/>
<feature type="region of interest" description="Disordered" evidence="6">
    <location>
        <begin position="502"/>
        <end position="582"/>
    </location>
</feature>
<dbReference type="InterPro" id="IPR017907">
    <property type="entry name" value="Znf_RING_CS"/>
</dbReference>
<evidence type="ECO:0000256" key="5">
    <source>
        <dbReference type="PROSITE-ProRule" id="PRU00042"/>
    </source>
</evidence>
<dbReference type="Pfam" id="PF12874">
    <property type="entry name" value="zf-met"/>
    <property type="match status" value="1"/>
</dbReference>
<feature type="region of interest" description="Disordered" evidence="6">
    <location>
        <begin position="251"/>
        <end position="298"/>
    </location>
</feature>
<feature type="compositionally biased region" description="Low complexity" evidence="6">
    <location>
        <begin position="548"/>
        <end position="575"/>
    </location>
</feature>
<dbReference type="PROSITE" id="PS00518">
    <property type="entry name" value="ZF_RING_1"/>
    <property type="match status" value="1"/>
</dbReference>
<dbReference type="InterPro" id="IPR036236">
    <property type="entry name" value="Znf_C2H2_sf"/>
</dbReference>
<feature type="domain" description="RING-type" evidence="7">
    <location>
        <begin position="594"/>
        <end position="632"/>
    </location>
</feature>
<dbReference type="PROSITE" id="PS00028">
    <property type="entry name" value="ZINC_FINGER_C2H2_1"/>
    <property type="match status" value="5"/>
</dbReference>
<keyword evidence="1" id="KW-0479">Metal-binding</keyword>
<dbReference type="InterPro" id="IPR013087">
    <property type="entry name" value="Znf_C2H2_type"/>
</dbReference>
<keyword evidence="4" id="KW-0862">Zinc</keyword>
<protein>
    <recommendedName>
        <fullName evidence="11">RING-type domain-containing protein</fullName>
    </recommendedName>
</protein>
<evidence type="ECO:0000256" key="2">
    <source>
        <dbReference type="ARBA" id="ARBA00022737"/>
    </source>
</evidence>
<dbReference type="PROSITE" id="PS50089">
    <property type="entry name" value="ZF_RING_2"/>
    <property type="match status" value="1"/>
</dbReference>
<dbReference type="EMBL" id="ML211266">
    <property type="protein sequence ID" value="TFK85220.1"/>
    <property type="molecule type" value="Genomic_DNA"/>
</dbReference>
<feature type="domain" description="C2H2-type" evidence="8">
    <location>
        <begin position="130"/>
        <end position="153"/>
    </location>
</feature>
<dbReference type="SMART" id="SM00355">
    <property type="entry name" value="ZnF_C2H2"/>
    <property type="match status" value="9"/>
</dbReference>
<feature type="compositionally biased region" description="Pro residues" evidence="6">
    <location>
        <begin position="264"/>
        <end position="294"/>
    </location>
</feature>
<proteinExistence type="predicted"/>
<evidence type="ECO:0000256" key="4">
    <source>
        <dbReference type="ARBA" id="ARBA00022833"/>
    </source>
</evidence>
<organism evidence="9 10">
    <name type="scientific">Polyporus arcularius HHB13444</name>
    <dbReference type="NCBI Taxonomy" id="1314778"/>
    <lineage>
        <taxon>Eukaryota</taxon>
        <taxon>Fungi</taxon>
        <taxon>Dikarya</taxon>
        <taxon>Basidiomycota</taxon>
        <taxon>Agaricomycotina</taxon>
        <taxon>Agaricomycetes</taxon>
        <taxon>Polyporales</taxon>
        <taxon>Polyporaceae</taxon>
        <taxon>Polyporus</taxon>
    </lineage>
</organism>
<reference evidence="9 10" key="1">
    <citation type="journal article" date="2019" name="Nat. Ecol. Evol.">
        <title>Megaphylogeny resolves global patterns of mushroom evolution.</title>
        <authorList>
            <person name="Varga T."/>
            <person name="Krizsan K."/>
            <person name="Foldi C."/>
            <person name="Dima B."/>
            <person name="Sanchez-Garcia M."/>
            <person name="Sanchez-Ramirez S."/>
            <person name="Szollosi G.J."/>
            <person name="Szarkandi J.G."/>
            <person name="Papp V."/>
            <person name="Albert L."/>
            <person name="Andreopoulos W."/>
            <person name="Angelini C."/>
            <person name="Antonin V."/>
            <person name="Barry K.W."/>
            <person name="Bougher N.L."/>
            <person name="Buchanan P."/>
            <person name="Buyck B."/>
            <person name="Bense V."/>
            <person name="Catcheside P."/>
            <person name="Chovatia M."/>
            <person name="Cooper J."/>
            <person name="Damon W."/>
            <person name="Desjardin D."/>
            <person name="Finy P."/>
            <person name="Geml J."/>
            <person name="Haridas S."/>
            <person name="Hughes K."/>
            <person name="Justo A."/>
            <person name="Karasinski D."/>
            <person name="Kautmanova I."/>
            <person name="Kiss B."/>
            <person name="Kocsube S."/>
            <person name="Kotiranta H."/>
            <person name="LaButti K.M."/>
            <person name="Lechner B.E."/>
            <person name="Liimatainen K."/>
            <person name="Lipzen A."/>
            <person name="Lukacs Z."/>
            <person name="Mihaltcheva S."/>
            <person name="Morgado L.N."/>
            <person name="Niskanen T."/>
            <person name="Noordeloos M.E."/>
            <person name="Ohm R.A."/>
            <person name="Ortiz-Santana B."/>
            <person name="Ovrebo C."/>
            <person name="Racz N."/>
            <person name="Riley R."/>
            <person name="Savchenko A."/>
            <person name="Shiryaev A."/>
            <person name="Soop K."/>
            <person name="Spirin V."/>
            <person name="Szebenyi C."/>
            <person name="Tomsovsky M."/>
            <person name="Tulloss R.E."/>
            <person name="Uehling J."/>
            <person name="Grigoriev I.V."/>
            <person name="Vagvolgyi C."/>
            <person name="Papp T."/>
            <person name="Martin F.M."/>
            <person name="Miettinen O."/>
            <person name="Hibbett D.S."/>
            <person name="Nagy L.G."/>
        </authorList>
    </citation>
    <scope>NUCLEOTIDE SEQUENCE [LARGE SCALE GENOMIC DNA]</scope>
    <source>
        <strain evidence="9 10">HHB13444</strain>
    </source>
</reference>
<dbReference type="Gene3D" id="3.30.160.60">
    <property type="entry name" value="Classic Zinc Finger"/>
    <property type="match status" value="2"/>
</dbReference>
<name>A0A5C3PAI2_9APHY</name>
<dbReference type="GO" id="GO:0000981">
    <property type="term" value="F:DNA-binding transcription factor activity, RNA polymerase II-specific"/>
    <property type="evidence" value="ECO:0007669"/>
    <property type="project" value="TreeGrafter"/>
</dbReference>
<dbReference type="PANTHER" id="PTHR24409:SF295">
    <property type="entry name" value="AZ2-RELATED"/>
    <property type="match status" value="1"/>
</dbReference>
<feature type="domain" description="C2H2-type" evidence="8">
    <location>
        <begin position="81"/>
        <end position="106"/>
    </location>
</feature>
<dbReference type="InterPro" id="IPR013083">
    <property type="entry name" value="Znf_RING/FYVE/PHD"/>
</dbReference>
<evidence type="ECO:0000256" key="6">
    <source>
        <dbReference type="SAM" id="MobiDB-lite"/>
    </source>
</evidence>
<dbReference type="AlphaFoldDB" id="A0A5C3PAI2"/>
<accession>A0A5C3PAI2</accession>
<dbReference type="SUPFAM" id="SSF57667">
    <property type="entry name" value="beta-beta-alpha zinc fingers"/>
    <property type="match status" value="2"/>
</dbReference>
<dbReference type="SMART" id="SM00184">
    <property type="entry name" value="RING"/>
    <property type="match status" value="1"/>
</dbReference>
<evidence type="ECO:0000313" key="10">
    <source>
        <dbReference type="Proteomes" id="UP000308197"/>
    </source>
</evidence>
<evidence type="ECO:0008006" key="11">
    <source>
        <dbReference type="Google" id="ProtNLM"/>
    </source>
</evidence>
<dbReference type="GO" id="GO:0008270">
    <property type="term" value="F:zinc ion binding"/>
    <property type="evidence" value="ECO:0007669"/>
    <property type="project" value="UniProtKB-KW"/>
</dbReference>
<gene>
    <name evidence="9" type="ORF">K466DRAFT_664659</name>
</gene>
<keyword evidence="3 5" id="KW-0863">Zinc-finger</keyword>